<proteinExistence type="predicted"/>
<dbReference type="EMBL" id="GGEC01084495">
    <property type="protein sequence ID" value="MBX64979.1"/>
    <property type="molecule type" value="Transcribed_RNA"/>
</dbReference>
<evidence type="ECO:0000313" key="1">
    <source>
        <dbReference type="EMBL" id="MBX64979.1"/>
    </source>
</evidence>
<name>A0A2P2QDF4_RHIMU</name>
<protein>
    <submittedName>
        <fullName evidence="1">Uncharacterized protein</fullName>
    </submittedName>
</protein>
<sequence length="36" mass="3964">MMARLESSSCSLVSKRVKRCGPFILVFGSSLVVLVY</sequence>
<accession>A0A2P2QDF4</accession>
<organism evidence="1">
    <name type="scientific">Rhizophora mucronata</name>
    <name type="common">Asiatic mangrove</name>
    <dbReference type="NCBI Taxonomy" id="61149"/>
    <lineage>
        <taxon>Eukaryota</taxon>
        <taxon>Viridiplantae</taxon>
        <taxon>Streptophyta</taxon>
        <taxon>Embryophyta</taxon>
        <taxon>Tracheophyta</taxon>
        <taxon>Spermatophyta</taxon>
        <taxon>Magnoliopsida</taxon>
        <taxon>eudicotyledons</taxon>
        <taxon>Gunneridae</taxon>
        <taxon>Pentapetalae</taxon>
        <taxon>rosids</taxon>
        <taxon>fabids</taxon>
        <taxon>Malpighiales</taxon>
        <taxon>Rhizophoraceae</taxon>
        <taxon>Rhizophora</taxon>
    </lineage>
</organism>
<dbReference type="AlphaFoldDB" id="A0A2P2QDF4"/>
<reference evidence="1" key="1">
    <citation type="submission" date="2018-02" db="EMBL/GenBank/DDBJ databases">
        <title>Rhizophora mucronata_Transcriptome.</title>
        <authorList>
            <person name="Meera S.P."/>
            <person name="Sreeshan A."/>
            <person name="Augustine A."/>
        </authorList>
    </citation>
    <scope>NUCLEOTIDE SEQUENCE</scope>
    <source>
        <tissue evidence="1">Leaf</tissue>
    </source>
</reference>